<reference evidence="3" key="1">
    <citation type="submission" date="2016-10" db="EMBL/GenBank/DDBJ databases">
        <authorList>
            <person name="Varghese N."/>
            <person name="Submissions S."/>
        </authorList>
    </citation>
    <scope>NUCLEOTIDE SEQUENCE [LARGE SCALE GENOMIC DNA]</scope>
    <source>
        <strain evidence="3">DSM 16477</strain>
    </source>
</reference>
<organism evidence="2 3">
    <name type="scientific">Sulfitobacter delicatus</name>
    <dbReference type="NCBI Taxonomy" id="218672"/>
    <lineage>
        <taxon>Bacteria</taxon>
        <taxon>Pseudomonadati</taxon>
        <taxon>Pseudomonadota</taxon>
        <taxon>Alphaproteobacteria</taxon>
        <taxon>Rhodobacterales</taxon>
        <taxon>Roseobacteraceae</taxon>
        <taxon>Sulfitobacter</taxon>
    </lineage>
</organism>
<dbReference type="Proteomes" id="UP000199399">
    <property type="component" value="Unassembled WGS sequence"/>
</dbReference>
<proteinExistence type="predicted"/>
<name>A0A1G7LWS3_9RHOB</name>
<evidence type="ECO:0000313" key="3">
    <source>
        <dbReference type="Proteomes" id="UP000199399"/>
    </source>
</evidence>
<sequence>MKILIAATAVTLFATATYAGQSTRYDDLMLDTSAGATVVYSEGAQIHRPDHRPADLWLDTFGHGNHPEPVLSTRNVLSATPGFPFGGYGAGNDSR</sequence>
<feature type="signal peptide" evidence="1">
    <location>
        <begin position="1"/>
        <end position="19"/>
    </location>
</feature>
<gene>
    <name evidence="2" type="ORF">SAMN04489759_102410</name>
</gene>
<dbReference type="EMBL" id="FNBP01000002">
    <property type="protein sequence ID" value="SDF53846.1"/>
    <property type="molecule type" value="Genomic_DNA"/>
</dbReference>
<evidence type="ECO:0000256" key="1">
    <source>
        <dbReference type="SAM" id="SignalP"/>
    </source>
</evidence>
<protein>
    <submittedName>
        <fullName evidence="2">Uncharacterized protein</fullName>
    </submittedName>
</protein>
<accession>A0A1G7LWS3</accession>
<keyword evidence="1" id="KW-0732">Signal</keyword>
<dbReference type="RefSeq" id="WP_093739883.1">
    <property type="nucleotide sequence ID" value="NZ_FNBP01000002.1"/>
</dbReference>
<keyword evidence="3" id="KW-1185">Reference proteome</keyword>
<dbReference type="OrthoDB" id="7728352at2"/>
<dbReference type="AlphaFoldDB" id="A0A1G7LWS3"/>
<feature type="chain" id="PRO_5011786941" evidence="1">
    <location>
        <begin position="20"/>
        <end position="95"/>
    </location>
</feature>
<evidence type="ECO:0000313" key="2">
    <source>
        <dbReference type="EMBL" id="SDF53846.1"/>
    </source>
</evidence>